<dbReference type="AlphaFoldDB" id="A0A7W6DV69"/>
<dbReference type="Gene3D" id="2.40.360.10">
    <property type="entry name" value="YmcC-like"/>
    <property type="match status" value="1"/>
</dbReference>
<dbReference type="RefSeq" id="WP_183970208.1">
    <property type="nucleotide sequence ID" value="NZ_BAABBZ010000051.1"/>
</dbReference>
<dbReference type="PROSITE" id="PS51257">
    <property type="entry name" value="PROKAR_LIPOPROTEIN"/>
    <property type="match status" value="1"/>
</dbReference>
<evidence type="ECO:0000256" key="1">
    <source>
        <dbReference type="SAM" id="SignalP"/>
    </source>
</evidence>
<protein>
    <recommendedName>
        <fullName evidence="4">Group 4 capsule polysaccharide lipoprotein gfcB, YjbF</fullName>
    </recommendedName>
</protein>
<dbReference type="EMBL" id="JACIEJ010000022">
    <property type="protein sequence ID" value="MBB3988406.1"/>
    <property type="molecule type" value="Genomic_DNA"/>
</dbReference>
<proteinExistence type="predicted"/>
<comment type="caution">
    <text evidence="2">The sequence shown here is derived from an EMBL/GenBank/DDBJ whole genome shotgun (WGS) entry which is preliminary data.</text>
</comment>
<sequence length="226" mass="24579">MRFTRPAFVLCLALGAAACGSDRDIQSAAFASLGQLFTPKQAPAPVTDAQILEALQINAKPLILVEFEERNNAQGLLAQVETNGAYYTFGNQSRNVIVLRDGMITATRGLGGDLMSVEEDALLSLIHGRRAGQASYVQRFLLPEAVTQELDFQCAARPVGSKRVTRGLVNEEATTVKVDCYGKDTETDAQIEFTNSYAVSSSGVILSARQWVGSYLGHIETQYLRR</sequence>
<dbReference type="Proteomes" id="UP000541426">
    <property type="component" value="Unassembled WGS sequence"/>
</dbReference>
<evidence type="ECO:0000313" key="3">
    <source>
        <dbReference type="Proteomes" id="UP000541426"/>
    </source>
</evidence>
<name>A0A7W6DV69_9RHOB</name>
<reference evidence="2 3" key="1">
    <citation type="submission" date="2020-08" db="EMBL/GenBank/DDBJ databases">
        <title>Genomic Encyclopedia of Type Strains, Phase IV (KMG-IV): sequencing the most valuable type-strain genomes for metagenomic binning, comparative biology and taxonomic classification.</title>
        <authorList>
            <person name="Goeker M."/>
        </authorList>
    </citation>
    <scope>NUCLEOTIDE SEQUENCE [LARGE SCALE GENOMIC DNA]</scope>
    <source>
        <strain evidence="2 3">DSM 102235</strain>
    </source>
</reference>
<accession>A0A7W6DV69</accession>
<keyword evidence="1" id="KW-0732">Signal</keyword>
<dbReference type="InterPro" id="IPR021308">
    <property type="entry name" value="GfcB"/>
</dbReference>
<gene>
    <name evidence="2" type="ORF">GGQ68_004763</name>
</gene>
<evidence type="ECO:0008006" key="4">
    <source>
        <dbReference type="Google" id="ProtNLM"/>
    </source>
</evidence>
<feature type="chain" id="PRO_5031478941" description="Group 4 capsule polysaccharide lipoprotein gfcB, YjbF" evidence="1">
    <location>
        <begin position="19"/>
        <end position="226"/>
    </location>
</feature>
<dbReference type="SUPFAM" id="SSF159270">
    <property type="entry name" value="YmcC-like"/>
    <property type="match status" value="1"/>
</dbReference>
<organism evidence="2 3">
    <name type="scientific">Sagittula marina</name>
    <dbReference type="NCBI Taxonomy" id="943940"/>
    <lineage>
        <taxon>Bacteria</taxon>
        <taxon>Pseudomonadati</taxon>
        <taxon>Pseudomonadota</taxon>
        <taxon>Alphaproteobacteria</taxon>
        <taxon>Rhodobacterales</taxon>
        <taxon>Roseobacteraceae</taxon>
        <taxon>Sagittula</taxon>
    </lineage>
</organism>
<dbReference type="Pfam" id="PF11102">
    <property type="entry name" value="YjbF"/>
    <property type="match status" value="1"/>
</dbReference>
<feature type="signal peptide" evidence="1">
    <location>
        <begin position="1"/>
        <end position="18"/>
    </location>
</feature>
<keyword evidence="3" id="KW-1185">Reference proteome</keyword>
<evidence type="ECO:0000313" key="2">
    <source>
        <dbReference type="EMBL" id="MBB3988406.1"/>
    </source>
</evidence>
<dbReference type="InterPro" id="IPR023373">
    <property type="entry name" value="YmcC_sf"/>
</dbReference>